<sequence length="77" mass="8964">MTLWPKQSLKRFIFIPGLVGIWNDRDMPIGNWGRVIGCLVHDGKRCFQMLGARIKVFRSRIGVFRDLELEVGRDFAE</sequence>
<gene>
    <name evidence="1" type="ORF">D8674_031318</name>
</gene>
<reference evidence="2" key="2">
    <citation type="submission" date="2019-10" db="EMBL/GenBank/DDBJ databases">
        <title>A de novo genome assembly of a pear dwarfing rootstock.</title>
        <authorList>
            <person name="Wang F."/>
            <person name="Wang J."/>
            <person name="Li S."/>
            <person name="Zhang Y."/>
            <person name="Fang M."/>
            <person name="Ma L."/>
            <person name="Zhao Y."/>
            <person name="Jiang S."/>
        </authorList>
    </citation>
    <scope>NUCLEOTIDE SEQUENCE [LARGE SCALE GENOMIC DNA]</scope>
</reference>
<keyword evidence="1" id="KW-0012">Acyltransferase</keyword>
<evidence type="ECO:0000313" key="1">
    <source>
        <dbReference type="EMBL" id="KAB2595868.1"/>
    </source>
</evidence>
<evidence type="ECO:0000313" key="2">
    <source>
        <dbReference type="Proteomes" id="UP000327157"/>
    </source>
</evidence>
<keyword evidence="2" id="KW-1185">Reference proteome</keyword>
<comment type="caution">
    <text evidence="1">The sequence shown here is derived from an EMBL/GenBank/DDBJ whole genome shotgun (WGS) entry which is preliminary data.</text>
</comment>
<accession>A0A5N5EY68</accession>
<proteinExistence type="predicted"/>
<dbReference type="Proteomes" id="UP000327157">
    <property type="component" value="Chromosome 7"/>
</dbReference>
<organism evidence="1 2">
    <name type="scientific">Pyrus ussuriensis x Pyrus communis</name>
    <dbReference type="NCBI Taxonomy" id="2448454"/>
    <lineage>
        <taxon>Eukaryota</taxon>
        <taxon>Viridiplantae</taxon>
        <taxon>Streptophyta</taxon>
        <taxon>Embryophyta</taxon>
        <taxon>Tracheophyta</taxon>
        <taxon>Spermatophyta</taxon>
        <taxon>Magnoliopsida</taxon>
        <taxon>eudicotyledons</taxon>
        <taxon>Gunneridae</taxon>
        <taxon>Pentapetalae</taxon>
        <taxon>rosids</taxon>
        <taxon>fabids</taxon>
        <taxon>Rosales</taxon>
        <taxon>Rosaceae</taxon>
        <taxon>Amygdaloideae</taxon>
        <taxon>Maleae</taxon>
        <taxon>Pyrus</taxon>
    </lineage>
</organism>
<reference evidence="1 2" key="1">
    <citation type="submission" date="2019-09" db="EMBL/GenBank/DDBJ databases">
        <authorList>
            <person name="Ou C."/>
        </authorList>
    </citation>
    <scope>NUCLEOTIDE SEQUENCE [LARGE SCALE GENOMIC DNA]</scope>
    <source>
        <strain evidence="1">S2</strain>
        <tissue evidence="1">Leaf</tissue>
    </source>
</reference>
<protein>
    <submittedName>
        <fullName evidence="1">Protein S-acyltransferase 12</fullName>
    </submittedName>
</protein>
<dbReference type="GO" id="GO:0016746">
    <property type="term" value="F:acyltransferase activity"/>
    <property type="evidence" value="ECO:0007669"/>
    <property type="project" value="UniProtKB-KW"/>
</dbReference>
<keyword evidence="1" id="KW-0808">Transferase</keyword>
<reference evidence="1 2" key="3">
    <citation type="submission" date="2019-11" db="EMBL/GenBank/DDBJ databases">
        <title>A de novo genome assembly of a pear dwarfing rootstock.</title>
        <authorList>
            <person name="Wang F."/>
            <person name="Wang J."/>
            <person name="Li S."/>
            <person name="Zhang Y."/>
            <person name="Fang M."/>
            <person name="Ma L."/>
            <person name="Zhao Y."/>
            <person name="Jiang S."/>
        </authorList>
    </citation>
    <scope>NUCLEOTIDE SEQUENCE [LARGE SCALE GENOMIC DNA]</scope>
    <source>
        <strain evidence="1">S2</strain>
        <tissue evidence="1">Leaf</tissue>
    </source>
</reference>
<dbReference type="AlphaFoldDB" id="A0A5N5EY68"/>
<dbReference type="EMBL" id="SMOL01000781">
    <property type="protein sequence ID" value="KAB2595868.1"/>
    <property type="molecule type" value="Genomic_DNA"/>
</dbReference>
<name>A0A5N5EY68_9ROSA</name>